<dbReference type="AlphaFoldDB" id="A0AAU8LYQ1"/>
<dbReference type="GO" id="GO:0015643">
    <property type="term" value="F:toxic substance binding"/>
    <property type="evidence" value="ECO:0007669"/>
    <property type="project" value="InterPro"/>
</dbReference>
<dbReference type="GO" id="GO:0006351">
    <property type="term" value="P:DNA-templated transcription"/>
    <property type="evidence" value="ECO:0007669"/>
    <property type="project" value="TreeGrafter"/>
</dbReference>
<dbReference type="InterPro" id="IPR026262">
    <property type="entry name" value="DinJ"/>
</dbReference>
<gene>
    <name evidence="3" type="ORF">Q3M24_04450</name>
</gene>
<dbReference type="PIRSF" id="PIRSF003108">
    <property type="entry name" value="DinJ"/>
    <property type="match status" value="1"/>
</dbReference>
<organism evidence="3">
    <name type="scientific">Candidatus Electrothrix aestuarii</name>
    <dbReference type="NCBI Taxonomy" id="3062594"/>
    <lineage>
        <taxon>Bacteria</taxon>
        <taxon>Pseudomonadati</taxon>
        <taxon>Thermodesulfobacteriota</taxon>
        <taxon>Desulfobulbia</taxon>
        <taxon>Desulfobulbales</taxon>
        <taxon>Desulfobulbaceae</taxon>
        <taxon>Candidatus Electrothrix</taxon>
    </lineage>
</organism>
<keyword evidence="2" id="KW-1277">Toxin-antitoxin system</keyword>
<dbReference type="GO" id="GO:0000987">
    <property type="term" value="F:cis-regulatory region sequence-specific DNA binding"/>
    <property type="evidence" value="ECO:0007669"/>
    <property type="project" value="InterPro"/>
</dbReference>
<dbReference type="GO" id="GO:0006355">
    <property type="term" value="P:regulation of DNA-templated transcription"/>
    <property type="evidence" value="ECO:0007669"/>
    <property type="project" value="InterPro"/>
</dbReference>
<protein>
    <submittedName>
        <fullName evidence="3">Type II toxin-antitoxin system RelB/DinJ family antitoxin</fullName>
    </submittedName>
</protein>
<reference evidence="3" key="1">
    <citation type="journal article" date="2024" name="Syst. Appl. Microbiol.">
        <title>First single-strain enrichments of Electrothrix cable bacteria, description of E. aestuarii sp. nov. and E. rattekaaiensis sp. nov., and proposal of a cable bacteria taxonomy following the rules of the SeqCode.</title>
        <authorList>
            <person name="Plum-Jensen L.E."/>
            <person name="Schramm A."/>
            <person name="Marshall I.P.G."/>
        </authorList>
    </citation>
    <scope>NUCLEOTIDE SEQUENCE</scope>
    <source>
        <strain evidence="3">Rat1</strain>
    </source>
</reference>
<dbReference type="GO" id="GO:0044010">
    <property type="term" value="P:single-species biofilm formation"/>
    <property type="evidence" value="ECO:0007669"/>
    <property type="project" value="InterPro"/>
</dbReference>
<reference evidence="3" key="2">
    <citation type="submission" date="2024-06" db="EMBL/GenBank/DDBJ databases">
        <authorList>
            <person name="Plum-Jensen L.E."/>
            <person name="Schramm A."/>
            <person name="Marshall I.P.G."/>
        </authorList>
    </citation>
    <scope>NUCLEOTIDE SEQUENCE</scope>
    <source>
        <strain evidence="3">Rat1</strain>
    </source>
</reference>
<dbReference type="InterPro" id="IPR007337">
    <property type="entry name" value="RelB/DinJ"/>
</dbReference>
<dbReference type="Pfam" id="PF04221">
    <property type="entry name" value="RelB"/>
    <property type="match status" value="1"/>
</dbReference>
<accession>A0AAU8LYQ1</accession>
<comment type="similarity">
    <text evidence="1">Belongs to the RelB/DinJ antitoxin family.</text>
</comment>
<evidence type="ECO:0000313" key="3">
    <source>
        <dbReference type="EMBL" id="XCN74014.1"/>
    </source>
</evidence>
<dbReference type="PANTHER" id="PTHR38781">
    <property type="entry name" value="ANTITOXIN DINJ-RELATED"/>
    <property type="match status" value="1"/>
</dbReference>
<dbReference type="NCBIfam" id="TIGR02384">
    <property type="entry name" value="RelB_DinJ"/>
    <property type="match status" value="1"/>
</dbReference>
<dbReference type="KEGG" id="eaj:Q3M24_04450"/>
<dbReference type="PANTHER" id="PTHR38781:SF1">
    <property type="entry name" value="ANTITOXIN DINJ-RELATED"/>
    <property type="match status" value="1"/>
</dbReference>
<evidence type="ECO:0000256" key="1">
    <source>
        <dbReference type="ARBA" id="ARBA00010562"/>
    </source>
</evidence>
<dbReference type="InterPro" id="IPR013321">
    <property type="entry name" value="Arc_rbn_hlx_hlx"/>
</dbReference>
<name>A0AAU8LYQ1_9BACT</name>
<sequence>MSKTASVRARIEPDLKNRAEQIFRQLGLTTTQAITMFYKQVEQRKGLPFSVALPNEATLRTFDDTDAGRDLVVCEDAEDMFNKLGI</sequence>
<proteinExistence type="inferred from homology"/>
<dbReference type="EMBL" id="CP159373">
    <property type="protein sequence ID" value="XCN74014.1"/>
    <property type="molecule type" value="Genomic_DNA"/>
</dbReference>
<dbReference type="Gene3D" id="1.10.1220.10">
    <property type="entry name" value="Met repressor-like"/>
    <property type="match status" value="1"/>
</dbReference>
<evidence type="ECO:0000256" key="2">
    <source>
        <dbReference type="ARBA" id="ARBA00022649"/>
    </source>
</evidence>